<organism evidence="2 3">
    <name type="scientific">Leucocoprinus birnbaumii</name>
    <dbReference type="NCBI Taxonomy" id="56174"/>
    <lineage>
        <taxon>Eukaryota</taxon>
        <taxon>Fungi</taxon>
        <taxon>Dikarya</taxon>
        <taxon>Basidiomycota</taxon>
        <taxon>Agaricomycotina</taxon>
        <taxon>Agaricomycetes</taxon>
        <taxon>Agaricomycetidae</taxon>
        <taxon>Agaricales</taxon>
        <taxon>Agaricineae</taxon>
        <taxon>Agaricaceae</taxon>
        <taxon>Leucocoprinus</taxon>
    </lineage>
</organism>
<evidence type="ECO:0008006" key="4">
    <source>
        <dbReference type="Google" id="ProtNLM"/>
    </source>
</evidence>
<comment type="caution">
    <text evidence="2">The sequence shown here is derived from an EMBL/GenBank/DDBJ whole genome shotgun (WGS) entry which is preliminary data.</text>
</comment>
<dbReference type="EMBL" id="JANIEX010001170">
    <property type="protein sequence ID" value="KAJ3560450.1"/>
    <property type="molecule type" value="Genomic_DNA"/>
</dbReference>
<feature type="compositionally biased region" description="Acidic residues" evidence="1">
    <location>
        <begin position="170"/>
        <end position="192"/>
    </location>
</feature>
<evidence type="ECO:0000313" key="2">
    <source>
        <dbReference type="EMBL" id="KAJ3560450.1"/>
    </source>
</evidence>
<name>A0AAD5VI38_9AGAR</name>
<evidence type="ECO:0000256" key="1">
    <source>
        <dbReference type="SAM" id="MobiDB-lite"/>
    </source>
</evidence>
<accession>A0AAD5VI38</accession>
<feature type="region of interest" description="Disordered" evidence="1">
    <location>
        <begin position="140"/>
        <end position="195"/>
    </location>
</feature>
<evidence type="ECO:0000313" key="3">
    <source>
        <dbReference type="Proteomes" id="UP001213000"/>
    </source>
</evidence>
<dbReference type="Proteomes" id="UP001213000">
    <property type="component" value="Unassembled WGS sequence"/>
</dbReference>
<proteinExistence type="predicted"/>
<sequence>MMDDTGLTECTGQHQWGLDSGYHQDNWNPYSSYLHGSEGYQSEEVDEAWMQKGPDYMYFVEEEEPVSKKPKLRPQIWLTRPLLEDDEMATRTMHKHNNLATEQPDQSIDMDFTEHNMSAASSSHQLDNLIGDCYETKYKTDSGKRTKRSAARAKLATPKTLPTGKRKEAEDDNDEEEEDNEDNEDNEAELDEGSALNRFSEVVNISLNTLVDAEPDDRDIAKDISLLSRFHLENEMNQSNSIISKITQKYVMNRATPVSPANDLRVAEIAKFESLNADLNLPLREWLRAHILVSAPPCDNDWATWEVPVPVTSSLPKISFQDLVVDSSEYFPADIYPHLPEITSFTACASIPYAVKLLKVQLAANRRLKNRDRVLVVSNTDCERHIGCVGIIDAIANNFAYVQFPTFDSLDYSEAVQVPLSSIQHHYKIGDYIKIHTGTLQGRTGWITAINDTEDQLTIYDPKNPEGHIDVHASSTEFVEMDFWMGRNPHRQIINMSSFELLVYENLPITMTLGSLKGRSGIVKTIPLTLRANIELRGSHTSSRNCLEVLNIRDLVFELDLYNWYCLRVKSIGDVNSTLVVQLEAVHNIPSVCSMLATMAKKKQSQTPQPESILPAEVGPWSPDGPMAGVPECAGIPQGLIPNTCWLMKLPHHDMFLTLKLTIQSFGAYEKGSRDGKVGFYKGLSRSEVKFFSEDSGHISVPYFYVKPVPPTKALQNVHCLAKGPDLGKKFKIQRFGENKCEVI</sequence>
<gene>
    <name evidence="2" type="ORF">NP233_g10831</name>
</gene>
<protein>
    <recommendedName>
        <fullName evidence="4">KOW domain-containing protein</fullName>
    </recommendedName>
</protein>
<dbReference type="AlphaFoldDB" id="A0AAD5VI38"/>
<keyword evidence="3" id="KW-1185">Reference proteome</keyword>
<reference evidence="2" key="1">
    <citation type="submission" date="2022-07" db="EMBL/GenBank/DDBJ databases">
        <title>Genome Sequence of Leucocoprinus birnbaumii.</title>
        <authorList>
            <person name="Buettner E."/>
        </authorList>
    </citation>
    <scope>NUCLEOTIDE SEQUENCE</scope>
    <source>
        <strain evidence="2">VT141</strain>
    </source>
</reference>